<feature type="transmembrane region" description="Helical" evidence="22">
    <location>
        <begin position="20"/>
        <end position="42"/>
    </location>
</feature>
<dbReference type="Pfam" id="PF00474">
    <property type="entry name" value="SSF"/>
    <property type="match status" value="1"/>
</dbReference>
<keyword evidence="10" id="KW-0406">Ion transport</keyword>
<dbReference type="Proteomes" id="UP000694522">
    <property type="component" value="Unplaced"/>
</dbReference>
<evidence type="ECO:0000256" key="6">
    <source>
        <dbReference type="ARBA" id="ARBA00022703"/>
    </source>
</evidence>
<evidence type="ECO:0000256" key="5">
    <source>
        <dbReference type="ARBA" id="ARBA00022692"/>
    </source>
</evidence>
<evidence type="ECO:0000256" key="18">
    <source>
        <dbReference type="ARBA" id="ARBA00042834"/>
    </source>
</evidence>
<dbReference type="PROSITE" id="PS50283">
    <property type="entry name" value="NA_SOLUT_SYMP_3"/>
    <property type="match status" value="1"/>
</dbReference>
<dbReference type="GO" id="GO:0005412">
    <property type="term" value="F:D-glucose:sodium symporter activity"/>
    <property type="evidence" value="ECO:0007669"/>
    <property type="project" value="TreeGrafter"/>
</dbReference>
<comment type="catalytic activity">
    <reaction evidence="16">
        <text>D-xylose(out) + 2 Na(+)(out) = D-xylose(in) + 2 Na(+)(in)</text>
        <dbReference type="Rhea" id="RHEA:73367"/>
        <dbReference type="ChEBI" id="CHEBI:29101"/>
        <dbReference type="ChEBI" id="CHEBI:53455"/>
    </reaction>
</comment>
<keyword evidence="24" id="KW-1185">Reference proteome</keyword>
<reference evidence="23" key="2">
    <citation type="submission" date="2025-09" db="UniProtKB">
        <authorList>
            <consortium name="Ensembl"/>
        </authorList>
    </citation>
    <scope>IDENTIFICATION</scope>
</reference>
<comment type="function">
    <text evidence="20">Involved in the sodium-dependent cotransport of myo-inositol (MI) with a Na(+):MI stoichiometry of 2:1. Exclusively responsible for apical MI transport and absorption in intestine. Can also transport D-chiro-inositol (DCI) but not L-fucose. Exhibits stereospecific cotransport of both D-glucose and D-xylose. May induce apoptosis through the TNF-alpha, PDCD1 pathway. May play a role in the regulation of MI concentration in serum, involving reabsorption in at least the proximal tubule of the kidney.</text>
</comment>
<evidence type="ECO:0000256" key="2">
    <source>
        <dbReference type="ARBA" id="ARBA00006434"/>
    </source>
</evidence>
<comment type="similarity">
    <text evidence="2 21">Belongs to the sodium:solute symporter (SSF) (TC 2.A.21) family.</text>
</comment>
<name>A0A8B9FSE5_9PSIT</name>
<keyword evidence="9" id="KW-0915">Sodium</keyword>
<comment type="catalytic activity">
    <reaction evidence="13">
        <text>myo-inositol(out) + 2 Na(+)(out) = myo-inositol(in) + 2 Na(+)(in)</text>
        <dbReference type="Rhea" id="RHEA:72987"/>
        <dbReference type="ChEBI" id="CHEBI:17268"/>
        <dbReference type="ChEBI" id="CHEBI:29101"/>
    </reaction>
</comment>
<evidence type="ECO:0000256" key="3">
    <source>
        <dbReference type="ARBA" id="ARBA00022448"/>
    </source>
</evidence>
<evidence type="ECO:0000256" key="11">
    <source>
        <dbReference type="ARBA" id="ARBA00023136"/>
    </source>
</evidence>
<evidence type="ECO:0000256" key="4">
    <source>
        <dbReference type="ARBA" id="ARBA00022475"/>
    </source>
</evidence>
<evidence type="ECO:0000256" key="14">
    <source>
        <dbReference type="ARBA" id="ARBA00036672"/>
    </source>
</evidence>
<accession>A0A8B9FSE5</accession>
<evidence type="ECO:0000256" key="8">
    <source>
        <dbReference type="ARBA" id="ARBA00022989"/>
    </source>
</evidence>
<comment type="subcellular location">
    <subcellularLocation>
        <location evidence="1">Apical cell membrane</location>
        <topology evidence="1">Multi-pass membrane protein</topology>
    </subcellularLocation>
</comment>
<keyword evidence="3" id="KW-0813">Transport</keyword>
<dbReference type="PANTHER" id="PTHR11819:SF171">
    <property type="entry name" value="SODIUM_MYO-INOSITOL COTRANSPORTER 2"/>
    <property type="match status" value="1"/>
</dbReference>
<feature type="transmembrane region" description="Helical" evidence="22">
    <location>
        <begin position="165"/>
        <end position="184"/>
    </location>
</feature>
<evidence type="ECO:0000256" key="15">
    <source>
        <dbReference type="ARBA" id="ARBA00036849"/>
    </source>
</evidence>
<evidence type="ECO:0000256" key="1">
    <source>
        <dbReference type="ARBA" id="ARBA00004424"/>
    </source>
</evidence>
<evidence type="ECO:0000256" key="7">
    <source>
        <dbReference type="ARBA" id="ARBA00022847"/>
    </source>
</evidence>
<sequence>METTSSTPVTPLWDVFPQRTLEAVDIAVLVLYFVFVLAVGLWSMWKTQRSTVKGYFLAGGQMVWWPVGASLFASNVGSGHFIGLAGSGAASGIAATAYEWNGMFSVLVLAWLFLPIYMAAGVRRWDVVSSSDLLVSKALAWLLGLTSLTVDMYAGALFIQQALHWDLYIAVVGLLAITAVYTVAGRWLGLGSYHRSCVVPAPVLGVQPFPCTLGIPSSLSVSLGVITNTVQKLYQVLQTRWIITINTQLMLWSGFPCVPLLE</sequence>
<evidence type="ECO:0000256" key="21">
    <source>
        <dbReference type="RuleBase" id="RU362091"/>
    </source>
</evidence>
<organism evidence="23 24">
    <name type="scientific">Amazona collaria</name>
    <name type="common">yellow-billed parrot</name>
    <dbReference type="NCBI Taxonomy" id="241587"/>
    <lineage>
        <taxon>Eukaryota</taxon>
        <taxon>Metazoa</taxon>
        <taxon>Chordata</taxon>
        <taxon>Craniata</taxon>
        <taxon>Vertebrata</taxon>
        <taxon>Euteleostomi</taxon>
        <taxon>Archelosauria</taxon>
        <taxon>Archosauria</taxon>
        <taxon>Dinosauria</taxon>
        <taxon>Saurischia</taxon>
        <taxon>Theropoda</taxon>
        <taxon>Coelurosauria</taxon>
        <taxon>Aves</taxon>
        <taxon>Neognathae</taxon>
        <taxon>Neoaves</taxon>
        <taxon>Telluraves</taxon>
        <taxon>Australaves</taxon>
        <taxon>Psittaciformes</taxon>
        <taxon>Psittacidae</taxon>
        <taxon>Amazona</taxon>
    </lineage>
</organism>
<evidence type="ECO:0000256" key="13">
    <source>
        <dbReference type="ARBA" id="ARBA00036654"/>
    </source>
</evidence>
<evidence type="ECO:0000313" key="24">
    <source>
        <dbReference type="Proteomes" id="UP000694522"/>
    </source>
</evidence>
<keyword evidence="8 22" id="KW-1133">Transmembrane helix</keyword>
<dbReference type="AlphaFoldDB" id="A0A8B9FSE5"/>
<proteinExistence type="inferred from homology"/>
<feature type="transmembrane region" description="Helical" evidence="22">
    <location>
        <begin position="134"/>
        <end position="159"/>
    </location>
</feature>
<keyword evidence="7" id="KW-0769">Symport</keyword>
<reference evidence="23" key="1">
    <citation type="submission" date="2025-08" db="UniProtKB">
        <authorList>
            <consortium name="Ensembl"/>
        </authorList>
    </citation>
    <scope>IDENTIFICATION</scope>
</reference>
<dbReference type="InterPro" id="IPR038377">
    <property type="entry name" value="Na/Glc_symporter_sf"/>
</dbReference>
<protein>
    <recommendedName>
        <fullName evidence="17">Sodium/myo-inositol cotransporter 2</fullName>
    </recommendedName>
    <alternativeName>
        <fullName evidence="19">Sodium/myo-inositol transporter 2</fullName>
    </alternativeName>
    <alternativeName>
        <fullName evidence="18">Solute carrier family 5 member 11</fullName>
    </alternativeName>
</protein>
<keyword evidence="4" id="KW-1003">Cell membrane</keyword>
<dbReference type="Gene3D" id="1.20.1730.10">
    <property type="entry name" value="Sodium/glucose cotransporter"/>
    <property type="match status" value="1"/>
</dbReference>
<evidence type="ECO:0000256" key="10">
    <source>
        <dbReference type="ARBA" id="ARBA00023065"/>
    </source>
</evidence>
<keyword evidence="5 22" id="KW-0812">Transmembrane</keyword>
<evidence type="ECO:0000256" key="17">
    <source>
        <dbReference type="ARBA" id="ARBA00039861"/>
    </source>
</evidence>
<evidence type="ECO:0000256" key="19">
    <source>
        <dbReference type="ARBA" id="ARBA00043206"/>
    </source>
</evidence>
<keyword evidence="12" id="KW-0739">Sodium transport</keyword>
<dbReference type="Ensembl" id="ENSACOT00000014525.1">
    <property type="protein sequence ID" value="ENSACOP00000014032.1"/>
    <property type="gene ID" value="ENSACOG00000008437.1"/>
</dbReference>
<feature type="transmembrane region" description="Helical" evidence="22">
    <location>
        <begin position="63"/>
        <end position="82"/>
    </location>
</feature>
<keyword evidence="6" id="KW-0053">Apoptosis</keyword>
<comment type="catalytic activity">
    <reaction evidence="15">
        <text>1D-chiro-inositol(out) + 2 Na(+)(out) = 1D-chiro-inositol(in) + 2 Na(+)(in)</text>
        <dbReference type="Rhea" id="RHEA:73315"/>
        <dbReference type="ChEBI" id="CHEBI:27372"/>
        <dbReference type="ChEBI" id="CHEBI:29101"/>
    </reaction>
</comment>
<dbReference type="PANTHER" id="PTHR11819">
    <property type="entry name" value="SOLUTE CARRIER FAMILY 5"/>
    <property type="match status" value="1"/>
</dbReference>
<feature type="transmembrane region" description="Helical" evidence="22">
    <location>
        <begin position="102"/>
        <end position="122"/>
    </location>
</feature>
<dbReference type="GO" id="GO:0006915">
    <property type="term" value="P:apoptotic process"/>
    <property type="evidence" value="ECO:0007669"/>
    <property type="project" value="UniProtKB-KW"/>
</dbReference>
<dbReference type="GO" id="GO:0016324">
    <property type="term" value="C:apical plasma membrane"/>
    <property type="evidence" value="ECO:0007669"/>
    <property type="project" value="UniProtKB-SubCell"/>
</dbReference>
<evidence type="ECO:0000256" key="9">
    <source>
        <dbReference type="ARBA" id="ARBA00023053"/>
    </source>
</evidence>
<dbReference type="InterPro" id="IPR001734">
    <property type="entry name" value="Na/solute_symporter"/>
</dbReference>
<evidence type="ECO:0000256" key="22">
    <source>
        <dbReference type="SAM" id="Phobius"/>
    </source>
</evidence>
<comment type="catalytic activity">
    <reaction evidence="14">
        <text>D-glucose(out) + 2 Na(+)(out) = D-glucose(in) + 2 Na(+)(in)</text>
        <dbReference type="Rhea" id="RHEA:70495"/>
        <dbReference type="ChEBI" id="CHEBI:4167"/>
        <dbReference type="ChEBI" id="CHEBI:29101"/>
    </reaction>
</comment>
<evidence type="ECO:0000313" key="23">
    <source>
        <dbReference type="Ensembl" id="ENSACOP00000014032.1"/>
    </source>
</evidence>
<evidence type="ECO:0000256" key="16">
    <source>
        <dbReference type="ARBA" id="ARBA00036976"/>
    </source>
</evidence>
<evidence type="ECO:0000256" key="20">
    <source>
        <dbReference type="ARBA" id="ARBA00045715"/>
    </source>
</evidence>
<keyword evidence="11 22" id="KW-0472">Membrane</keyword>
<evidence type="ECO:0000256" key="12">
    <source>
        <dbReference type="ARBA" id="ARBA00023201"/>
    </source>
</evidence>